<dbReference type="Proteomes" id="UP000318687">
    <property type="component" value="Segment"/>
</dbReference>
<protein>
    <recommendedName>
        <fullName evidence="3">Minor tail protein</fullName>
    </recommendedName>
</protein>
<dbReference type="EMBL" id="MN096362">
    <property type="protein sequence ID" value="QDK01905.1"/>
    <property type="molecule type" value="Genomic_DNA"/>
</dbReference>
<dbReference type="KEGG" id="vg:55813340"/>
<evidence type="ECO:0000313" key="1">
    <source>
        <dbReference type="EMBL" id="QDK01905.1"/>
    </source>
</evidence>
<organism evidence="1 2">
    <name type="scientific">Arthrobacter phage Vibaki</name>
    <dbReference type="NCBI Taxonomy" id="2593333"/>
    <lineage>
        <taxon>Viruses</taxon>
        <taxon>Duplodnaviria</taxon>
        <taxon>Heunggongvirae</taxon>
        <taxon>Uroviricota</taxon>
        <taxon>Caudoviricetes</taxon>
        <taxon>Berryhillviridae</taxon>
        <taxon>Vibakivirus</taxon>
        <taxon>Vibakivirus vibaki</taxon>
    </lineage>
</organism>
<evidence type="ECO:0008006" key="3">
    <source>
        <dbReference type="Google" id="ProtNLM"/>
    </source>
</evidence>
<proteinExistence type="predicted"/>
<evidence type="ECO:0000313" key="2">
    <source>
        <dbReference type="Proteomes" id="UP000318687"/>
    </source>
</evidence>
<keyword evidence="2" id="KW-1185">Reference proteome</keyword>
<gene>
    <name evidence="1" type="primary">24</name>
    <name evidence="1" type="ORF">SEA_VIBAKI_24</name>
</gene>
<reference evidence="1 2" key="1">
    <citation type="submission" date="2019-06" db="EMBL/GenBank/DDBJ databases">
        <authorList>
            <person name="Alexander J."/>
            <person name="Ertsgaard D.J."/>
            <person name="Fields K.L."/>
            <person name="Fields S.B."/>
            <person name="Humphreys H."/>
            <person name="Kinneman J.E."/>
            <person name="Nelson N.D."/>
            <person name="Olakunle E.K."/>
            <person name="Reimer A.C."/>
            <person name="Robertson C."/>
            <person name="Ross G.V."/>
            <person name="Bonilla J.A."/>
            <person name="Klyczek K."/>
            <person name="Garlena R.A."/>
            <person name="Russell D.A."/>
            <person name="Pope W.H."/>
            <person name="Jacobs-Sera D."/>
            <person name="Hatfull G.F."/>
        </authorList>
    </citation>
    <scope>NUCLEOTIDE SEQUENCE [LARGE SCALE GENOMIC DNA]</scope>
</reference>
<accession>A0A514TZ20</accession>
<dbReference type="GeneID" id="55813340"/>
<name>A0A514TZ20_9CAUD</name>
<dbReference type="RefSeq" id="YP_009884001.1">
    <property type="nucleotide sequence ID" value="NC_049465.1"/>
</dbReference>
<sequence>MAITPTTRFVLKKYTSGGDPHPSRTEFNTMIDAIENNAGMYSQGTTAARPAAGKAGRWYWDQTVSRMYYDDGVAWQDQNPNGGGGAGAKVVPGAAAIEGVSTKAARADHTHTIDLATAAVDGAMPKADKAKLDAATDAATASALMRRDASGRVSVATPTTTGHATTKAYVDGAITTVGNAAADYADGAITAAPAATSTTAGKMSAADKVKLDAASAAATPNTIMMTDAAGRYKAAAPSASTDVANKAYVDTAETEANAYADAAVSAAPAATTTAAGKMSAADKTKLDNAVSAATASRLVIRDASGRAQFATPSAAADAATKSYVDTAITGANTYADTAESDAKAYADAAVTAIPLVTSAVDGKMRKADKAKLDAATSAATASTVVMRDSAGKISVATPTSDAHTATKAYVDTAESSAKGHADAAVAAAGAAGVTPAILSPLAVTGYSPVGTIAVENLGAYKRVTVDIGITRTGGGGQIPNDSFASFGPVLPAGARGDSGLQKYLPIAISGGALNTHATLFVDTTTGIMSIKAQTAFTIQSGATFTANLSYLIPSA</sequence>